<accession>A0AAD7BFX8</accession>
<dbReference type="Proteomes" id="UP001221142">
    <property type="component" value="Unassembled WGS sequence"/>
</dbReference>
<dbReference type="EMBL" id="JARKIF010000018">
    <property type="protein sequence ID" value="KAJ7619673.1"/>
    <property type="molecule type" value="Genomic_DNA"/>
</dbReference>
<comment type="caution">
    <text evidence="2">The sequence shown here is derived from an EMBL/GenBank/DDBJ whole genome shotgun (WGS) entry which is preliminary data.</text>
</comment>
<evidence type="ECO:0000313" key="2">
    <source>
        <dbReference type="EMBL" id="KAJ7619673.1"/>
    </source>
</evidence>
<protein>
    <submittedName>
        <fullName evidence="2">Uncharacterized protein</fullName>
    </submittedName>
</protein>
<feature type="non-terminal residue" evidence="2">
    <location>
        <position position="592"/>
    </location>
</feature>
<name>A0AAD7BFX8_9AGAR</name>
<gene>
    <name evidence="2" type="ORF">FB45DRAFT_840119</name>
</gene>
<evidence type="ECO:0000256" key="1">
    <source>
        <dbReference type="SAM" id="MobiDB-lite"/>
    </source>
</evidence>
<dbReference type="AlphaFoldDB" id="A0AAD7BFX8"/>
<organism evidence="2 3">
    <name type="scientific">Roridomyces roridus</name>
    <dbReference type="NCBI Taxonomy" id="1738132"/>
    <lineage>
        <taxon>Eukaryota</taxon>
        <taxon>Fungi</taxon>
        <taxon>Dikarya</taxon>
        <taxon>Basidiomycota</taxon>
        <taxon>Agaricomycotina</taxon>
        <taxon>Agaricomycetes</taxon>
        <taxon>Agaricomycetidae</taxon>
        <taxon>Agaricales</taxon>
        <taxon>Marasmiineae</taxon>
        <taxon>Mycenaceae</taxon>
        <taxon>Roridomyces</taxon>
    </lineage>
</organism>
<keyword evidence="3" id="KW-1185">Reference proteome</keyword>
<sequence>MPSEFFYGDNRDDDPVPGDYLKSTMNRFKEASSDAFKCERLANGFATGSFAEKWYDKLDPGTQDDWKKLKAAFLKQWPPETVPELSIEQYRARLRGEKLKKEEIGKVVIVRGMETTGHVAWANRILALSIRVDDPSGAMIHGIRDGMPAMMKKMVTGTFPTYKAFCDAVKAVDNDTIATAMEEDARLTQVKNDTRRLRDEIAQARRTPASPTAPLRAAFSGFNVSRGSAPRAPVVSHDADPFGGGPVRGAAPARGYQRGATPRSGPGFRANHLRMADLTRNTAGMIHHANTATGNAAYQLQVQAWVAANPAKYQGGDEYAPYPLTPGTEAVGSGECFDCGTRHLRDTPHTRAIVDPKETFYRRVANRIIRDDRAATGMANAAGLPANIHLVHVEATDDYPAHWVPDTSVSGNGDGPEAAASGEEGEPRTNFVFTDNMYSEHDAINPVDVYGVGEGREEEEKAKPFIQTVQLVGVNGELVDVVATFDDCAMVNCIDTAVFSNARATLSSPGASPRVLRMANGVLIPSGGCWRGKVSVGGVSAVGKWEIFSGGGAWQMLLGKPMLKALGACHEYVEDTVTLNTSAGKTILQNEL</sequence>
<evidence type="ECO:0000313" key="3">
    <source>
        <dbReference type="Proteomes" id="UP001221142"/>
    </source>
</evidence>
<feature type="region of interest" description="Disordered" evidence="1">
    <location>
        <begin position="405"/>
        <end position="428"/>
    </location>
</feature>
<reference evidence="2" key="1">
    <citation type="submission" date="2023-03" db="EMBL/GenBank/DDBJ databases">
        <title>Massive genome expansion in bonnet fungi (Mycena s.s.) driven by repeated elements and novel gene families across ecological guilds.</title>
        <authorList>
            <consortium name="Lawrence Berkeley National Laboratory"/>
            <person name="Harder C.B."/>
            <person name="Miyauchi S."/>
            <person name="Viragh M."/>
            <person name="Kuo A."/>
            <person name="Thoen E."/>
            <person name="Andreopoulos B."/>
            <person name="Lu D."/>
            <person name="Skrede I."/>
            <person name="Drula E."/>
            <person name="Henrissat B."/>
            <person name="Morin E."/>
            <person name="Kohler A."/>
            <person name="Barry K."/>
            <person name="LaButti K."/>
            <person name="Morin E."/>
            <person name="Salamov A."/>
            <person name="Lipzen A."/>
            <person name="Mereny Z."/>
            <person name="Hegedus B."/>
            <person name="Baldrian P."/>
            <person name="Stursova M."/>
            <person name="Weitz H."/>
            <person name="Taylor A."/>
            <person name="Grigoriev I.V."/>
            <person name="Nagy L.G."/>
            <person name="Martin F."/>
            <person name="Kauserud H."/>
        </authorList>
    </citation>
    <scope>NUCLEOTIDE SEQUENCE</scope>
    <source>
        <strain evidence="2">9284</strain>
    </source>
</reference>
<proteinExistence type="predicted"/>